<dbReference type="Gene3D" id="3.90.1200.10">
    <property type="match status" value="1"/>
</dbReference>
<dbReference type="InterPro" id="IPR041726">
    <property type="entry name" value="ACAD10_11_N"/>
</dbReference>
<sequence length="351" mass="38056">MTNTAWQAAVDLDRLTQWMDAHGLEDGPITGAVPLAGGTQNVLLRFSRGAREFVLRRPPLHARPEVCATIAREARVLAALAGSKVPHPALFASCVDEQVLGAPFYLMAPVDGFNASARPLPAPHAVDSAMQRRMGFAMVDALLRLGELDPQAVGLGDFGKPQGFLARQVTRWCSQLEQYRTHAGWPGPASLPGVIEVARWLEANRPEPSPTGILHGDFHLANVMFRPDRAELAAVIDWELATVGDPLLDLGWLVATWPDASGQGAGTIRVAPWQGFPTAAELVVYYRDRSQRDLSSIDWYVVLARFKLGILLEGSYARSCAGKASAELGQRHHASALRLLGQARDLIAELA</sequence>
<dbReference type="PANTHER" id="PTHR21310">
    <property type="entry name" value="AMINOGLYCOSIDE PHOSPHOTRANSFERASE-RELATED-RELATED"/>
    <property type="match status" value="1"/>
</dbReference>
<dbReference type="Gene3D" id="3.30.200.20">
    <property type="entry name" value="Phosphorylase Kinase, domain 1"/>
    <property type="match status" value="1"/>
</dbReference>
<evidence type="ECO:0000313" key="3">
    <source>
        <dbReference type="Proteomes" id="UP000397656"/>
    </source>
</evidence>
<accession>A0A643G3R1</accession>
<dbReference type="Pfam" id="PF01636">
    <property type="entry name" value="APH"/>
    <property type="match status" value="1"/>
</dbReference>
<dbReference type="InterPro" id="IPR002575">
    <property type="entry name" value="Aminoglycoside_PTrfase"/>
</dbReference>
<dbReference type="GO" id="GO:0016740">
    <property type="term" value="F:transferase activity"/>
    <property type="evidence" value="ECO:0007669"/>
    <property type="project" value="UniProtKB-KW"/>
</dbReference>
<dbReference type="EMBL" id="CP062803">
    <property type="protein sequence ID" value="QOT78324.1"/>
    <property type="molecule type" value="Genomic_DNA"/>
</dbReference>
<dbReference type="InterPro" id="IPR011009">
    <property type="entry name" value="Kinase-like_dom_sf"/>
</dbReference>
<organism evidence="2 3">
    <name type="scientific">Cupriavidus basilensis</name>
    <dbReference type="NCBI Taxonomy" id="68895"/>
    <lineage>
        <taxon>Bacteria</taxon>
        <taxon>Pseudomonadati</taxon>
        <taxon>Pseudomonadota</taxon>
        <taxon>Betaproteobacteria</taxon>
        <taxon>Burkholderiales</taxon>
        <taxon>Burkholderiaceae</taxon>
        <taxon>Cupriavidus</taxon>
    </lineage>
</organism>
<dbReference type="RefSeq" id="WP_150983456.1">
    <property type="nucleotide sequence ID" value="NZ_CP062803.1"/>
</dbReference>
<gene>
    <name evidence="2" type="ORF">F7R26_010095</name>
</gene>
<dbReference type="CDD" id="cd05154">
    <property type="entry name" value="ACAD10_11_N-like"/>
    <property type="match status" value="1"/>
</dbReference>
<dbReference type="AlphaFoldDB" id="A0A643G3R1"/>
<proteinExistence type="predicted"/>
<reference evidence="2 3" key="1">
    <citation type="submission" date="2020-10" db="EMBL/GenBank/DDBJ databases">
        <title>Complete genome sequence of Cupriavidus basilensis CCUG 49340T.</title>
        <authorList>
            <person name="Salva-Serra F."/>
            <person name="Donoso R.A."/>
            <person name="Cho K.H."/>
            <person name="Yoo J.A."/>
            <person name="Lee K."/>
            <person name="Yoon S.-H."/>
            <person name="Perez-Pantoja D."/>
            <person name="Moore E.R.B."/>
        </authorList>
    </citation>
    <scope>NUCLEOTIDE SEQUENCE [LARGE SCALE GENOMIC DNA]</scope>
    <source>
        <strain evidence="3">CCUG 49340</strain>
    </source>
</reference>
<dbReference type="InterPro" id="IPR051678">
    <property type="entry name" value="AGP_Transferase"/>
</dbReference>
<keyword evidence="2" id="KW-0808">Transferase</keyword>
<dbReference type="GeneID" id="98401254"/>
<dbReference type="SUPFAM" id="SSF56112">
    <property type="entry name" value="Protein kinase-like (PK-like)"/>
    <property type="match status" value="1"/>
</dbReference>
<dbReference type="Proteomes" id="UP000397656">
    <property type="component" value="Chromosome 1"/>
</dbReference>
<evidence type="ECO:0000313" key="2">
    <source>
        <dbReference type="EMBL" id="QOT78324.1"/>
    </source>
</evidence>
<feature type="domain" description="Aminoglycoside phosphotransferase" evidence="1">
    <location>
        <begin position="33"/>
        <end position="264"/>
    </location>
</feature>
<protein>
    <submittedName>
        <fullName evidence="2">Phosphotransferase family protein</fullName>
    </submittedName>
</protein>
<name>A0A643G3R1_9BURK</name>
<dbReference type="PANTHER" id="PTHR21310:SF40">
    <property type="entry name" value="AMINOGLYCOSIDE PHOSPHOTRANSFERASE DOMAIN-CONTAINING PROTEIN-RELATED"/>
    <property type="match status" value="1"/>
</dbReference>
<evidence type="ECO:0000259" key="1">
    <source>
        <dbReference type="Pfam" id="PF01636"/>
    </source>
</evidence>